<keyword evidence="3" id="KW-1185">Reference proteome</keyword>
<evidence type="ECO:0000313" key="2">
    <source>
        <dbReference type="EMBL" id="SIN73568.1"/>
    </source>
</evidence>
<dbReference type="Proteomes" id="UP000185093">
    <property type="component" value="Unassembled WGS sequence"/>
</dbReference>
<dbReference type="InterPro" id="IPR049576">
    <property type="entry name" value="HDC-like"/>
</dbReference>
<feature type="transmembrane region" description="Helical" evidence="1">
    <location>
        <begin position="372"/>
        <end position="396"/>
    </location>
</feature>
<feature type="transmembrane region" description="Helical" evidence="1">
    <location>
        <begin position="113"/>
        <end position="131"/>
    </location>
</feature>
<organism evidence="2 3">
    <name type="scientific">Acetomicrobium flavidum</name>
    <dbReference type="NCBI Taxonomy" id="49896"/>
    <lineage>
        <taxon>Bacteria</taxon>
        <taxon>Thermotogati</taxon>
        <taxon>Synergistota</taxon>
        <taxon>Synergistia</taxon>
        <taxon>Synergistales</taxon>
        <taxon>Acetomicrobiaceae</taxon>
        <taxon>Acetomicrobium</taxon>
    </lineage>
</organism>
<dbReference type="RefSeq" id="WP_074199844.1">
    <property type="nucleotide sequence ID" value="NZ_FSQZ01000001.1"/>
</dbReference>
<feature type="transmembrane region" description="Helical" evidence="1">
    <location>
        <begin position="247"/>
        <end position="263"/>
    </location>
</feature>
<dbReference type="EMBL" id="FSQZ01000001">
    <property type="protein sequence ID" value="SIN73568.1"/>
    <property type="molecule type" value="Genomic_DNA"/>
</dbReference>
<accession>A0ABY1JEL0</accession>
<feature type="transmembrane region" description="Helical" evidence="1">
    <location>
        <begin position="143"/>
        <end position="166"/>
    </location>
</feature>
<keyword evidence="1" id="KW-0812">Transmembrane</keyword>
<evidence type="ECO:0000256" key="1">
    <source>
        <dbReference type="SAM" id="Phobius"/>
    </source>
</evidence>
<name>A0ABY1JEL0_9BACT</name>
<feature type="transmembrane region" description="Helical" evidence="1">
    <location>
        <begin position="27"/>
        <end position="46"/>
    </location>
</feature>
<protein>
    <submittedName>
        <fullName evidence="2">Na+/glutamate symporter</fullName>
    </submittedName>
</protein>
<keyword evidence="1" id="KW-1133">Transmembrane helix</keyword>
<feature type="transmembrane region" description="Helical" evidence="1">
    <location>
        <begin position="334"/>
        <end position="352"/>
    </location>
</feature>
<proteinExistence type="predicted"/>
<gene>
    <name evidence="2" type="ORF">SAMN05444368_1604</name>
</gene>
<keyword evidence="1" id="KW-0472">Membrane</keyword>
<evidence type="ECO:0000313" key="3">
    <source>
        <dbReference type="Proteomes" id="UP000185093"/>
    </source>
</evidence>
<dbReference type="CDD" id="cd21416">
    <property type="entry name" value="HDC_protein"/>
    <property type="match status" value="1"/>
</dbReference>
<feature type="transmembrane region" description="Helical" evidence="1">
    <location>
        <begin position="87"/>
        <end position="106"/>
    </location>
</feature>
<feature type="transmembrane region" description="Helical" evidence="1">
    <location>
        <begin position="298"/>
        <end position="322"/>
    </location>
</feature>
<reference evidence="2 3" key="1">
    <citation type="submission" date="2016-11" db="EMBL/GenBank/DDBJ databases">
        <authorList>
            <person name="Varghese N."/>
            <person name="Submissions S."/>
        </authorList>
    </citation>
    <scope>NUCLEOTIDE SEQUENCE [LARGE SCALE GENOMIC DNA]</scope>
    <source>
        <strain evidence="2 3">DSM 20664</strain>
    </source>
</reference>
<comment type="caution">
    <text evidence="2">The sequence shown here is derived from an EMBL/GenBank/DDBJ whole genome shotgun (WGS) entry which is preliminary data.</text>
</comment>
<feature type="transmembrane region" description="Helical" evidence="1">
    <location>
        <begin position="55"/>
        <end position="75"/>
    </location>
</feature>
<sequence length="399" mass="43485">MDAITALLIIAVVYAIGDFVSQKTKAIFSMLFVSGIIFMVVFWFGVPKTLFEDAAIVKLSLALIPTLMVHMGTLMRLRDLREEWKTVIIALSAIVFASIALFLIGSPIIGREFAVPAAGPISGGVVATLIMSEAAKAKGLETVLVFLTLLLVLQNFVGLPIASICLSREGRRLRDVFRTEGILKGDLPRKSQANNDHNTDHNERKWKFIPETPKELQTPFILIMKTMLVGWLAVMVSKLLGGVIDKFVMALIFGIVFYEIGFLESKILTKANSEGFTLFALLVPIFMNLNKATPSMVISLIVPIALSFAVAVVGIAISSVILSKVFRYSWEMSLAIGVCCLFGFPGTFIVSQEVANAVGETPAEKEFVLTKILPKMLVSGFTTVTIASVFLAGFLVKLL</sequence>
<feature type="transmembrane region" description="Helical" evidence="1">
    <location>
        <begin position="220"/>
        <end position="241"/>
    </location>
</feature>